<dbReference type="AlphaFoldDB" id="A0A494TJI6"/>
<dbReference type="OrthoDB" id="7554791at2"/>
<name>A0A494TJI6_SPHPE</name>
<keyword evidence="2" id="KW-1185">Reference proteome</keyword>
<organism evidence="1 2">
    <name type="scientific">Sphingomonas paeninsulae</name>
    <dbReference type="NCBI Taxonomy" id="2319844"/>
    <lineage>
        <taxon>Bacteria</taxon>
        <taxon>Pseudomonadati</taxon>
        <taxon>Pseudomonadota</taxon>
        <taxon>Alphaproteobacteria</taxon>
        <taxon>Sphingomonadales</taxon>
        <taxon>Sphingomonadaceae</taxon>
        <taxon>Sphingomonas</taxon>
    </lineage>
</organism>
<gene>
    <name evidence="1" type="ORF">D3Y57_19265</name>
</gene>
<protein>
    <submittedName>
        <fullName evidence="1">Uncharacterized protein</fullName>
    </submittedName>
</protein>
<evidence type="ECO:0000313" key="2">
    <source>
        <dbReference type="Proteomes" id="UP000276254"/>
    </source>
</evidence>
<accession>A0A494TJI6</accession>
<reference evidence="1 2" key="1">
    <citation type="submission" date="2018-09" db="EMBL/GenBank/DDBJ databases">
        <title>Sphingomonas peninsula sp. nov., isolated from fildes peninsula, Antarctic soil.</title>
        <authorList>
            <person name="Yingchao G."/>
        </authorList>
    </citation>
    <scope>NUCLEOTIDE SEQUENCE [LARGE SCALE GENOMIC DNA]</scope>
    <source>
        <strain evidence="1 2">YZ-8</strain>
    </source>
</reference>
<dbReference type="Proteomes" id="UP000276254">
    <property type="component" value="Chromosome"/>
</dbReference>
<sequence length="212" mass="22141">MVTALQANPTTLFGALQIDLKSGQTVRVLDGCASLTFNGGTFTGLDPLFGTIAAIDTIEDGFGDEAPALSFNFIPASGASIAALAVPANQGSRVRVWLGALDTSYNVVADPILLFDGELDQITPTVGKDKRELDVDAVSGMERFFDNQEGVRLSPTFHKSLWPGETGLDNITGLENKVFWGVMGESVSPVTIGYVGGPSGGSGRGNSGAVQW</sequence>
<evidence type="ECO:0000313" key="1">
    <source>
        <dbReference type="EMBL" id="AYJ87674.1"/>
    </source>
</evidence>
<dbReference type="KEGG" id="spha:D3Y57_19265"/>
<proteinExistence type="predicted"/>
<dbReference type="EMBL" id="CP032829">
    <property type="protein sequence ID" value="AYJ87674.1"/>
    <property type="molecule type" value="Genomic_DNA"/>
</dbReference>